<keyword evidence="4 6" id="KW-1133">Transmembrane helix</keyword>
<reference evidence="9" key="1">
    <citation type="journal article" date="2019" name="Int. J. Syst. Evol. Microbiol.">
        <title>The Global Catalogue of Microorganisms (GCM) 10K type strain sequencing project: providing services to taxonomists for standard genome sequencing and annotation.</title>
        <authorList>
            <consortium name="The Broad Institute Genomics Platform"/>
            <consortium name="The Broad Institute Genome Sequencing Center for Infectious Disease"/>
            <person name="Wu L."/>
            <person name="Ma J."/>
        </authorList>
    </citation>
    <scope>NUCLEOTIDE SEQUENCE [LARGE SCALE GENOMIC DNA]</scope>
    <source>
        <strain evidence="9">JCM 11496</strain>
    </source>
</reference>
<gene>
    <name evidence="8" type="ORF">ACFSFX_07505</name>
</gene>
<feature type="transmembrane region" description="Helical" evidence="6">
    <location>
        <begin position="12"/>
        <end position="33"/>
    </location>
</feature>
<evidence type="ECO:0000256" key="2">
    <source>
        <dbReference type="ARBA" id="ARBA00022475"/>
    </source>
</evidence>
<keyword evidence="5 6" id="KW-0472">Membrane</keyword>
<dbReference type="Proteomes" id="UP001597307">
    <property type="component" value="Unassembled WGS sequence"/>
</dbReference>
<feature type="transmembrane region" description="Helical" evidence="6">
    <location>
        <begin position="40"/>
        <end position="61"/>
    </location>
</feature>
<evidence type="ECO:0000256" key="3">
    <source>
        <dbReference type="ARBA" id="ARBA00022692"/>
    </source>
</evidence>
<protein>
    <submittedName>
        <fullName evidence="8">PLDc N-terminal domain-containing protein</fullName>
    </submittedName>
</protein>
<proteinExistence type="predicted"/>
<feature type="domain" description="Cardiolipin synthase N-terminal" evidence="7">
    <location>
        <begin position="23"/>
        <end position="61"/>
    </location>
</feature>
<evidence type="ECO:0000256" key="4">
    <source>
        <dbReference type="ARBA" id="ARBA00022989"/>
    </source>
</evidence>
<sequence length="91" mass="10090">MTNPLVPGAWDVMFLVLALTFIVLTMLAIISIVTRRQVSVVMKVLWVTFVIYAPFLGPAIWCICSLGRTSPRGLVQPRSMNLVPSKVSTTR</sequence>
<dbReference type="Pfam" id="PF13396">
    <property type="entry name" value="PLDc_N"/>
    <property type="match status" value="1"/>
</dbReference>
<evidence type="ECO:0000313" key="9">
    <source>
        <dbReference type="Proteomes" id="UP001597307"/>
    </source>
</evidence>
<dbReference type="RefSeq" id="WP_343878179.1">
    <property type="nucleotide sequence ID" value="NZ_BAAAIJ010000011.1"/>
</dbReference>
<evidence type="ECO:0000313" key="8">
    <source>
        <dbReference type="EMBL" id="MFD1846441.1"/>
    </source>
</evidence>
<name>A0ABW4Q6W9_9MICC</name>
<keyword evidence="2" id="KW-1003">Cell membrane</keyword>
<comment type="subcellular location">
    <subcellularLocation>
        <location evidence="1">Cell membrane</location>
        <topology evidence="1">Multi-pass membrane protein</topology>
    </subcellularLocation>
</comment>
<keyword evidence="9" id="KW-1185">Reference proteome</keyword>
<dbReference type="InterPro" id="IPR027379">
    <property type="entry name" value="CLS_N"/>
</dbReference>
<evidence type="ECO:0000256" key="6">
    <source>
        <dbReference type="SAM" id="Phobius"/>
    </source>
</evidence>
<comment type="caution">
    <text evidence="8">The sequence shown here is derived from an EMBL/GenBank/DDBJ whole genome shotgun (WGS) entry which is preliminary data.</text>
</comment>
<keyword evidence="3 6" id="KW-0812">Transmembrane</keyword>
<organism evidence="8 9">
    <name type="scientific">Arthrobacter flavus</name>
    <dbReference type="NCBI Taxonomy" id="95172"/>
    <lineage>
        <taxon>Bacteria</taxon>
        <taxon>Bacillati</taxon>
        <taxon>Actinomycetota</taxon>
        <taxon>Actinomycetes</taxon>
        <taxon>Micrococcales</taxon>
        <taxon>Micrococcaceae</taxon>
        <taxon>Arthrobacter</taxon>
    </lineage>
</organism>
<dbReference type="EMBL" id="JBHUGA010000012">
    <property type="protein sequence ID" value="MFD1846441.1"/>
    <property type="molecule type" value="Genomic_DNA"/>
</dbReference>
<evidence type="ECO:0000259" key="7">
    <source>
        <dbReference type="Pfam" id="PF13396"/>
    </source>
</evidence>
<accession>A0ABW4Q6W9</accession>
<evidence type="ECO:0000256" key="5">
    <source>
        <dbReference type="ARBA" id="ARBA00023136"/>
    </source>
</evidence>
<evidence type="ECO:0000256" key="1">
    <source>
        <dbReference type="ARBA" id="ARBA00004651"/>
    </source>
</evidence>